<dbReference type="GO" id="GO:0061630">
    <property type="term" value="F:ubiquitin protein ligase activity"/>
    <property type="evidence" value="ECO:0007669"/>
    <property type="project" value="TreeGrafter"/>
</dbReference>
<dbReference type="SUPFAM" id="SSF81296">
    <property type="entry name" value="E set domains"/>
    <property type="match status" value="1"/>
</dbReference>
<dbReference type="EnsemblMetazoa" id="AATE007554-RA">
    <property type="protein sequence ID" value="AATE007554-PA.1"/>
    <property type="gene ID" value="AATE007554"/>
</dbReference>
<proteinExistence type="predicted"/>
<dbReference type="Gene3D" id="2.60.40.10">
    <property type="entry name" value="Immunoglobulins"/>
    <property type="match status" value="1"/>
</dbReference>
<dbReference type="STRING" id="41427.A0A182IXT3"/>
<dbReference type="InterPro" id="IPR013783">
    <property type="entry name" value="Ig-like_fold"/>
</dbReference>
<sequence length="366" mass="38829">MSSMRTVCMLLPECSDRLPSVPSESSVDCCAAAASAAVVALGAGSGGSGVFSLLALRKNYEKQFLRDFIYVAAGSPGARLASWLQPESRLDPSRCEIKIISPQAPPLRAGWPSHFRLETRDQYGEEIFVPGIKIEVKASLRRDTSVNAITPKVSPGTPTAAPPSVPYEPTYKEKEKSCLQAISAMRPYHGYSFEELRLYASSMSSTSTSTTATTEILTANDLGKNKYGFVWTPMVAGAYELTLQIDGVPVVVEDEEEIYRLEVIDAGGAGGGVGAGGSGASGVLPKALGGEKGVPGSGQGLKKVHPPTKLRKFLAKNSAGLRVRLHPTLQSEQIGVVRPNGIVAYGDEVSRHSSDISNSLNVLKDC</sequence>
<accession>A0A182IXT3</accession>
<dbReference type="AlphaFoldDB" id="A0A182IXT3"/>
<dbReference type="GO" id="GO:0007411">
    <property type="term" value="P:axon guidance"/>
    <property type="evidence" value="ECO:0007669"/>
    <property type="project" value="TreeGrafter"/>
</dbReference>
<dbReference type="GO" id="GO:0005886">
    <property type="term" value="C:plasma membrane"/>
    <property type="evidence" value="ECO:0007669"/>
    <property type="project" value="TreeGrafter"/>
</dbReference>
<dbReference type="PANTHER" id="PTHR45943:SF1">
    <property type="entry name" value="E3 UBIQUITIN-PROTEIN LIGASE MYCBP2"/>
    <property type="match status" value="1"/>
</dbReference>
<reference evidence="1" key="1">
    <citation type="submission" date="2022-08" db="UniProtKB">
        <authorList>
            <consortium name="EnsemblMetazoa"/>
        </authorList>
    </citation>
    <scope>IDENTIFICATION</scope>
    <source>
        <strain evidence="1">EBRO</strain>
    </source>
</reference>
<dbReference type="InterPro" id="IPR014756">
    <property type="entry name" value="Ig_E-set"/>
</dbReference>
<name>A0A182IXT3_ANOAO</name>
<protein>
    <submittedName>
        <fullName evidence="1">Uncharacterized protein</fullName>
    </submittedName>
</protein>
<dbReference type="GO" id="GO:0008582">
    <property type="term" value="P:regulation of synaptic assembly at neuromuscular junction"/>
    <property type="evidence" value="ECO:0007669"/>
    <property type="project" value="TreeGrafter"/>
</dbReference>
<dbReference type="PANTHER" id="PTHR45943">
    <property type="entry name" value="E3 UBIQUITIN-PROTEIN LIGASE MYCBP2"/>
    <property type="match status" value="1"/>
</dbReference>
<dbReference type="Gene3D" id="1.10.10.2360">
    <property type="match status" value="1"/>
</dbReference>
<organism evidence="1">
    <name type="scientific">Anopheles atroparvus</name>
    <name type="common">European mosquito</name>
    <dbReference type="NCBI Taxonomy" id="41427"/>
    <lineage>
        <taxon>Eukaryota</taxon>
        <taxon>Metazoa</taxon>
        <taxon>Ecdysozoa</taxon>
        <taxon>Arthropoda</taxon>
        <taxon>Hexapoda</taxon>
        <taxon>Insecta</taxon>
        <taxon>Pterygota</taxon>
        <taxon>Neoptera</taxon>
        <taxon>Endopterygota</taxon>
        <taxon>Diptera</taxon>
        <taxon>Nematocera</taxon>
        <taxon>Culicoidea</taxon>
        <taxon>Culicidae</taxon>
        <taxon>Anophelinae</taxon>
        <taxon>Anopheles</taxon>
    </lineage>
</organism>
<dbReference type="VEuPathDB" id="VectorBase:AATE007554"/>
<dbReference type="GO" id="GO:0005634">
    <property type="term" value="C:nucleus"/>
    <property type="evidence" value="ECO:0007669"/>
    <property type="project" value="TreeGrafter"/>
</dbReference>
<evidence type="ECO:0000313" key="1">
    <source>
        <dbReference type="EnsemblMetazoa" id="AATE007554-PA.1"/>
    </source>
</evidence>